<name>A0A1D7XK06_9CLOT</name>
<evidence type="ECO:0000313" key="7">
    <source>
        <dbReference type="EMBL" id="AOR23684.1"/>
    </source>
</evidence>
<feature type="domain" description="HAMP" evidence="6">
    <location>
        <begin position="208"/>
        <end position="263"/>
    </location>
</feature>
<proteinExistence type="inferred from homology"/>
<feature type="transmembrane region" description="Helical" evidence="4">
    <location>
        <begin position="181"/>
        <end position="199"/>
    </location>
</feature>
<dbReference type="GO" id="GO:0007165">
    <property type="term" value="P:signal transduction"/>
    <property type="evidence" value="ECO:0007669"/>
    <property type="project" value="UniProtKB-KW"/>
</dbReference>
<evidence type="ECO:0000313" key="8">
    <source>
        <dbReference type="Proteomes" id="UP000094652"/>
    </source>
</evidence>
<accession>A0A1D7XK06</accession>
<keyword evidence="3" id="KW-0807">Transducer</keyword>
<dbReference type="GO" id="GO:0005886">
    <property type="term" value="C:plasma membrane"/>
    <property type="evidence" value="ECO:0007669"/>
    <property type="project" value="TreeGrafter"/>
</dbReference>
<dbReference type="PROSITE" id="PS50885">
    <property type="entry name" value="HAMP"/>
    <property type="match status" value="1"/>
</dbReference>
<dbReference type="PRINTS" id="PR00260">
    <property type="entry name" value="CHEMTRNSDUCR"/>
</dbReference>
<dbReference type="PANTHER" id="PTHR43531">
    <property type="entry name" value="PROTEIN ICFG"/>
    <property type="match status" value="1"/>
</dbReference>
<dbReference type="InterPro" id="IPR003660">
    <property type="entry name" value="HAMP_dom"/>
</dbReference>
<dbReference type="PROSITE" id="PS50111">
    <property type="entry name" value="CHEMOTAXIS_TRANSDUC_2"/>
    <property type="match status" value="1"/>
</dbReference>
<dbReference type="InterPro" id="IPR004089">
    <property type="entry name" value="MCPsignal_dom"/>
</dbReference>
<organism evidence="7 8">
    <name type="scientific">Clostridium taeniosporum</name>
    <dbReference type="NCBI Taxonomy" id="394958"/>
    <lineage>
        <taxon>Bacteria</taxon>
        <taxon>Bacillati</taxon>
        <taxon>Bacillota</taxon>
        <taxon>Clostridia</taxon>
        <taxon>Eubacteriales</taxon>
        <taxon>Clostridiaceae</taxon>
        <taxon>Clostridium</taxon>
    </lineage>
</organism>
<evidence type="ECO:0000256" key="1">
    <source>
        <dbReference type="ARBA" id="ARBA00022500"/>
    </source>
</evidence>
<dbReference type="SMART" id="SM00283">
    <property type="entry name" value="MA"/>
    <property type="match status" value="1"/>
</dbReference>
<dbReference type="Pfam" id="PF12729">
    <property type="entry name" value="4HB_MCP_1"/>
    <property type="match status" value="1"/>
</dbReference>
<comment type="similarity">
    <text evidence="2">Belongs to the methyl-accepting chemotaxis (MCP) protein family.</text>
</comment>
<dbReference type="InterPro" id="IPR024478">
    <property type="entry name" value="HlyB_4HB_MCP"/>
</dbReference>
<dbReference type="Gene3D" id="6.10.340.10">
    <property type="match status" value="1"/>
</dbReference>
<keyword evidence="4" id="KW-0472">Membrane</keyword>
<keyword evidence="4" id="KW-1133">Transmembrane helix</keyword>
<dbReference type="SMART" id="SM00304">
    <property type="entry name" value="HAMP"/>
    <property type="match status" value="1"/>
</dbReference>
<dbReference type="InterPro" id="IPR051310">
    <property type="entry name" value="MCP_chemotaxis"/>
</dbReference>
<dbReference type="EMBL" id="CP017253">
    <property type="protein sequence ID" value="AOR23684.1"/>
    <property type="molecule type" value="Genomic_DNA"/>
</dbReference>
<evidence type="ECO:0000256" key="2">
    <source>
        <dbReference type="ARBA" id="ARBA00029447"/>
    </source>
</evidence>
<dbReference type="Pfam" id="PF00015">
    <property type="entry name" value="MCPsignal"/>
    <property type="match status" value="1"/>
</dbReference>
<protein>
    <submittedName>
        <fullName evidence="7">Chemotaxis protein</fullName>
    </submittedName>
</protein>
<dbReference type="STRING" id="394958.BGI42_08040"/>
<keyword evidence="1" id="KW-0145">Chemotaxis</keyword>
<evidence type="ECO:0000259" key="5">
    <source>
        <dbReference type="PROSITE" id="PS50111"/>
    </source>
</evidence>
<feature type="transmembrane region" description="Helical" evidence="4">
    <location>
        <begin position="21"/>
        <end position="40"/>
    </location>
</feature>
<dbReference type="AlphaFoldDB" id="A0A1D7XK06"/>
<dbReference type="PANTHER" id="PTHR43531:SF11">
    <property type="entry name" value="METHYL-ACCEPTING CHEMOTAXIS PROTEIN 3"/>
    <property type="match status" value="1"/>
</dbReference>
<evidence type="ECO:0000256" key="4">
    <source>
        <dbReference type="SAM" id="Phobius"/>
    </source>
</evidence>
<dbReference type="GO" id="GO:0004888">
    <property type="term" value="F:transmembrane signaling receptor activity"/>
    <property type="evidence" value="ECO:0007669"/>
    <property type="project" value="InterPro"/>
</dbReference>
<keyword evidence="4" id="KW-0812">Transmembrane</keyword>
<dbReference type="Gene3D" id="1.10.287.950">
    <property type="entry name" value="Methyl-accepting chemotaxis protein"/>
    <property type="match status" value="1"/>
</dbReference>
<evidence type="ECO:0000259" key="6">
    <source>
        <dbReference type="PROSITE" id="PS50885"/>
    </source>
</evidence>
<dbReference type="SUPFAM" id="SSF58104">
    <property type="entry name" value="Methyl-accepting chemotaxis protein (MCP) signaling domain"/>
    <property type="match status" value="1"/>
</dbReference>
<keyword evidence="8" id="KW-1185">Reference proteome</keyword>
<dbReference type="Proteomes" id="UP000094652">
    <property type="component" value="Chromosome"/>
</dbReference>
<dbReference type="OrthoDB" id="9814363at2"/>
<evidence type="ECO:0000256" key="3">
    <source>
        <dbReference type="PROSITE-ProRule" id="PRU00284"/>
    </source>
</evidence>
<dbReference type="Pfam" id="PF00672">
    <property type="entry name" value="HAMP"/>
    <property type="match status" value="1"/>
</dbReference>
<dbReference type="KEGG" id="ctae:BGI42_08040"/>
<dbReference type="RefSeq" id="WP_069679835.1">
    <property type="nucleotide sequence ID" value="NZ_CP017253.2"/>
</dbReference>
<reference evidence="8" key="1">
    <citation type="submission" date="2016-09" db="EMBL/GenBank/DDBJ databases">
        <title>Genomics of Clostridium taeniosporum, an organism which forms endospores with ribbon-like appendages.</title>
        <authorList>
            <person name="Walker J.R."/>
        </authorList>
    </citation>
    <scope>NUCLEOTIDE SEQUENCE [LARGE SCALE GENOMIC DNA]</scope>
    <source>
        <strain evidence="8">1/k</strain>
    </source>
</reference>
<gene>
    <name evidence="7" type="ORF">BGI42_08040</name>
</gene>
<dbReference type="GO" id="GO:0006935">
    <property type="term" value="P:chemotaxis"/>
    <property type="evidence" value="ECO:0007669"/>
    <property type="project" value="UniProtKB-KW"/>
</dbReference>
<dbReference type="InterPro" id="IPR004090">
    <property type="entry name" value="Chemotax_Me-accpt_rcpt"/>
</dbReference>
<feature type="domain" description="Methyl-accepting transducer" evidence="5">
    <location>
        <begin position="313"/>
        <end position="542"/>
    </location>
</feature>
<sequence>MRKKLADLSVEKRLKKGFNTMIIFTIVIMSIGIISLISVGNSLNKMKEESHKVAVNAVEICDNLGNVGRELRGIVLYKDYDKFKESLNKSTNILKVKLEEIKPLIDNKQLIIDYEESYNKAVLVREKVIGSIENGEFDTAKEVLEAEYYPAFEEMYNRAKIIQKEAQENADEFARDANLKVIISIVIFLILLVVNAIVASRISVKVTKSIINPLAYLKNIANNIGNGNLKENIDKEYLNLKDEFGEFANIFDNMIKTLQIYVNDISSKLEQVSNKDLDVKLDIEYIGDFIKIRESLEDIIETLNIAFNQIQCATEEVNGEASQVSKVAQMLSEGATNEASSIQELTANISEINTKVQESTKGAEKIKKITDNLVKNVENSNKKMTEMLCAMEDMEGASNDINNIIITIASIADQTNLLSLNAAIEAARAGEAGKGFAVVAEEVRKLAESCSVAVKRTSELIENSITSVNKGKDIAENTAMSLIEVVEEIKNTSNLVNNIVISAENEEMSIKQINEGIEQIADVVQSTSAIAEESAATSEELTAQVETLNDMMNEFNLKV</sequence>